<dbReference type="SUPFAM" id="SSF69318">
    <property type="entry name" value="Integrin alpha N-terminal domain"/>
    <property type="match status" value="1"/>
</dbReference>
<dbReference type="EMBL" id="UHID01000009">
    <property type="protein sequence ID" value="SUP62580.1"/>
    <property type="molecule type" value="Genomic_DNA"/>
</dbReference>
<evidence type="ECO:0000256" key="1">
    <source>
        <dbReference type="ARBA" id="ARBA00022729"/>
    </source>
</evidence>
<evidence type="ECO:0000256" key="3">
    <source>
        <dbReference type="SAM" id="SignalP"/>
    </source>
</evidence>
<evidence type="ECO:0000256" key="2">
    <source>
        <dbReference type="SAM" id="MobiDB-lite"/>
    </source>
</evidence>
<feature type="chain" id="PRO_5016731141" evidence="3">
    <location>
        <begin position="36"/>
        <end position="1005"/>
    </location>
</feature>
<gene>
    <name evidence="4" type="ORF">NCTC7807_05747</name>
</gene>
<dbReference type="InterPro" id="IPR028994">
    <property type="entry name" value="Integrin_alpha_N"/>
</dbReference>
<name>A0A380PBL1_STRGR</name>
<organism evidence="4 5">
    <name type="scientific">Streptomyces griseus</name>
    <dbReference type="NCBI Taxonomy" id="1911"/>
    <lineage>
        <taxon>Bacteria</taxon>
        <taxon>Bacillati</taxon>
        <taxon>Actinomycetota</taxon>
        <taxon>Actinomycetes</taxon>
        <taxon>Kitasatosporales</taxon>
        <taxon>Streptomycetaceae</taxon>
        <taxon>Streptomyces</taxon>
    </lineage>
</organism>
<dbReference type="Pfam" id="PF13517">
    <property type="entry name" value="FG-GAP_3"/>
    <property type="match status" value="1"/>
</dbReference>
<dbReference type="AlphaFoldDB" id="A0A380PBL1"/>
<sequence length="1005" mass="105201">MPVMKRPGAPRRGRLAIPAAVAALACLITAAPAQAAPPTAPPPSTGGELTEESRAMVRAQDSGTPVEVASARTETGEVHAMPDGTLRLTQHAAPVRTQRDGVWKDIDTTLSTQDGRVAPRSAAGDVSFSGGGDGPLAVLTDQGRSVELSWPKTLPAPVLQGNTATYRNVLDGVDLAVTAQVDGFSHVLVVHSAEAAADPALKEISYGLKGKGVTVERDAESNTLRAVNPAGQELFATATPRMWDSGDAPAQRSQGARSADTLSPVDPLAPDVRSAEVGMETSASTLTLTPDPELLRGEETSYPVYIDPNFSGSKLAWTIAYDRHKSSSFWNGTNWTGSYANEARVGYESDTKGTSRAFFRLNSKELAGATVLSAQFQITNTYSWSCQARNVELWLTGGISASTTWSNQPSWATHLQTKSFAHGYTGCGAKSVDFNATEAAKRSAANGWANITVGLRASSETDTFTWKRFNSNPKIIVSYNRTPNTALAMETRPSTANDTACAVAPYVFVGNTDVTLRARVSDPDGDKVTARFHLWPTGKHPNDAADGVLVVNVDKTNITSGGWAEHIVSKDTLKKYEGFGSGGRFSWKVQARDAHSASDWLPTKGAPGCQFGFDSARPSALPQVSSTEFPGSGDGSVGAPARTPGSFTITSGGVPDVVSYTYGLNVSPPTTKAEPATAGGPVTVRLTPGYAGPHTLYVFSTDRAGNKSDTQAYSFYADSPGTPDKPGDANGDGFPDLYSLDASGGLRLHPGAGSGGTVGTAAALPALGLKDALVTRRGDWTADSFEDLVARHADGTLWLYPADGTGRVADLTRQEVRQFTRPGDEGHIDPAAFRQLVSLGDLGQPDQAVSPDFLAVIGDALWYLPGFGGGYLDEGYPLADSGWAGRTLVPAGDLDGDGHPDLLVRDTADGKLWLYRGRAGADGATDPLSLADDTRRTAYGTGFTPAAHPLLAAPGDADGDGVADLWTTAPSAQGGALLFHRGGTSAPGTPVTVHDGTWGQVRSLT</sequence>
<evidence type="ECO:0000313" key="4">
    <source>
        <dbReference type="EMBL" id="SUP62580.1"/>
    </source>
</evidence>
<accession>A0A380PBL1</accession>
<evidence type="ECO:0000313" key="5">
    <source>
        <dbReference type="Proteomes" id="UP000254150"/>
    </source>
</evidence>
<feature type="signal peptide" evidence="3">
    <location>
        <begin position="1"/>
        <end position="35"/>
    </location>
</feature>
<dbReference type="InterPro" id="IPR013517">
    <property type="entry name" value="FG-GAP"/>
</dbReference>
<proteinExistence type="predicted"/>
<dbReference type="PROSITE" id="PS51257">
    <property type="entry name" value="PROKAR_LIPOPROTEIN"/>
    <property type="match status" value="1"/>
</dbReference>
<protein>
    <submittedName>
        <fullName evidence="4">Large secreted protein</fullName>
    </submittedName>
</protein>
<dbReference type="Gene3D" id="2.130.10.130">
    <property type="entry name" value="Integrin alpha, N-terminal"/>
    <property type="match status" value="1"/>
</dbReference>
<feature type="region of interest" description="Disordered" evidence="2">
    <location>
        <begin position="33"/>
        <end position="66"/>
    </location>
</feature>
<feature type="region of interest" description="Disordered" evidence="2">
    <location>
        <begin position="239"/>
        <end position="267"/>
    </location>
</feature>
<dbReference type="Proteomes" id="UP000254150">
    <property type="component" value="Unassembled WGS sequence"/>
</dbReference>
<keyword evidence="1 3" id="KW-0732">Signal</keyword>
<reference evidence="4 5" key="1">
    <citation type="submission" date="2018-06" db="EMBL/GenBank/DDBJ databases">
        <authorList>
            <consortium name="Pathogen Informatics"/>
            <person name="Doyle S."/>
        </authorList>
    </citation>
    <scope>NUCLEOTIDE SEQUENCE [LARGE SCALE GENOMIC DNA]</scope>
    <source>
        <strain evidence="4 5">NCTC7807</strain>
    </source>
</reference>